<dbReference type="PROSITE" id="PS00512">
    <property type="entry name" value="ALPHA_GALACTOSIDASE"/>
    <property type="match status" value="1"/>
</dbReference>
<dbReference type="InterPro" id="IPR017853">
    <property type="entry name" value="GH"/>
</dbReference>
<protein>
    <recommendedName>
        <fullName evidence="3 8">Alpha-galactosidase</fullName>
        <ecNumber evidence="3 8">3.2.1.22</ecNumber>
    </recommendedName>
    <alternativeName>
        <fullName evidence="8">Melibiase</fullName>
    </alternativeName>
</protein>
<dbReference type="Gene3D" id="2.60.40.1180">
    <property type="entry name" value="Golgi alpha-mannosidase II"/>
    <property type="match status" value="1"/>
</dbReference>
<evidence type="ECO:0000256" key="2">
    <source>
        <dbReference type="ARBA" id="ARBA00009743"/>
    </source>
</evidence>
<dbReference type="EC" id="3.2.1.22" evidence="3 8"/>
<keyword evidence="4" id="KW-0732">Signal</keyword>
<dbReference type="PANTHER" id="PTHR11452:SF75">
    <property type="entry name" value="ALPHA-GALACTOSIDASE MEL1"/>
    <property type="match status" value="1"/>
</dbReference>
<dbReference type="InterPro" id="IPR013785">
    <property type="entry name" value="Aldolase_TIM"/>
</dbReference>
<keyword evidence="6 8" id="KW-1015">Disulfide bond</keyword>
<comment type="caution">
    <text evidence="10">The sequence shown here is derived from an EMBL/GenBank/DDBJ whole genome shotgun (WGS) entry which is preliminary data.</text>
</comment>
<dbReference type="Proteomes" id="UP000249239">
    <property type="component" value="Unassembled WGS sequence"/>
</dbReference>
<comment type="catalytic activity">
    <reaction evidence="1 8">
        <text>Hydrolysis of terminal, non-reducing alpha-D-galactose residues in alpha-D-galactosides, including galactose oligosaccharides, galactomannans and galactolipids.</text>
        <dbReference type="EC" id="3.2.1.22"/>
    </reaction>
</comment>
<evidence type="ECO:0000259" key="9">
    <source>
        <dbReference type="Pfam" id="PF17801"/>
    </source>
</evidence>
<evidence type="ECO:0000256" key="8">
    <source>
        <dbReference type="RuleBase" id="RU361168"/>
    </source>
</evidence>
<sequence length="392" mass="43743">MTLCVMGASAQKFENLAMTPPMGWNSWNKFACDVSEQLIMETADAMAASGMKAAGYEYVVIDDCWQVGRDSMGFIVADPVRFPSGIKALADYVHSKGLKFGIYSCAGTETCGGRPGSRGHEFQDAYMYAQWGVDYLKFDWCKTDGQNAVESYRLMSQKLKEAGRPIVFSLCEWGDNKPWNWGKEIGHLWRTTGDIYDCFDCEKNHGTWSNWGVMRILDMQDGLREYAGPGHWNDPDMLEVGNGGLSLNEARAHFSMWCMLAAPLIAGNDLRNMNAETLSILTNADAIAINQDPIGVQGLKVDAVDGLETWVKPLSNGEWAICFLNRSAEPKTISYDWKTKVVKDEFAKRELNGASQQYNIKDVWTKKSLGNTQKTLKATIPSHDVLMVKLSK</sequence>
<dbReference type="CDD" id="cd14792">
    <property type="entry name" value="GH27"/>
    <property type="match status" value="1"/>
</dbReference>
<accession>A0A2W7NYY5</accession>
<dbReference type="InterPro" id="IPR041233">
    <property type="entry name" value="Melibiase_C"/>
</dbReference>
<evidence type="ECO:0000256" key="6">
    <source>
        <dbReference type="ARBA" id="ARBA00023157"/>
    </source>
</evidence>
<dbReference type="GO" id="GO:0016052">
    <property type="term" value="P:carbohydrate catabolic process"/>
    <property type="evidence" value="ECO:0007669"/>
    <property type="project" value="UniProtKB-ARBA"/>
</dbReference>
<evidence type="ECO:0000313" key="11">
    <source>
        <dbReference type="Proteomes" id="UP000249239"/>
    </source>
</evidence>
<evidence type="ECO:0000313" key="10">
    <source>
        <dbReference type="EMBL" id="PZX16402.1"/>
    </source>
</evidence>
<evidence type="ECO:0000256" key="5">
    <source>
        <dbReference type="ARBA" id="ARBA00022801"/>
    </source>
</evidence>
<dbReference type="Pfam" id="PF17801">
    <property type="entry name" value="Melibiase_C"/>
    <property type="match status" value="1"/>
</dbReference>
<dbReference type="FunFam" id="3.20.20.70:FF:000202">
    <property type="entry name" value="Alpha-galactosidase"/>
    <property type="match status" value="1"/>
</dbReference>
<dbReference type="SUPFAM" id="SSF51445">
    <property type="entry name" value="(Trans)glycosidases"/>
    <property type="match status" value="1"/>
</dbReference>
<dbReference type="InterPro" id="IPR002241">
    <property type="entry name" value="Glyco_hydro_27"/>
</dbReference>
<evidence type="ECO:0000256" key="1">
    <source>
        <dbReference type="ARBA" id="ARBA00001255"/>
    </source>
</evidence>
<keyword evidence="7 8" id="KW-0326">Glycosidase</keyword>
<dbReference type="InterPro" id="IPR013780">
    <property type="entry name" value="Glyco_hydro_b"/>
</dbReference>
<comment type="similarity">
    <text evidence="2 8">Belongs to the glycosyl hydrolase 27 family.</text>
</comment>
<name>A0A2W7NYY5_9BACT</name>
<gene>
    <name evidence="10" type="ORF">LX69_01897</name>
</gene>
<evidence type="ECO:0000256" key="4">
    <source>
        <dbReference type="ARBA" id="ARBA00022729"/>
    </source>
</evidence>
<dbReference type="SUPFAM" id="SSF51011">
    <property type="entry name" value="Glycosyl hydrolase domain"/>
    <property type="match status" value="1"/>
</dbReference>
<dbReference type="Pfam" id="PF16499">
    <property type="entry name" value="Melibiase_2"/>
    <property type="match status" value="1"/>
</dbReference>
<evidence type="ECO:0000256" key="3">
    <source>
        <dbReference type="ARBA" id="ARBA00012755"/>
    </source>
</evidence>
<dbReference type="PRINTS" id="PR00740">
    <property type="entry name" value="GLHYDRLASE27"/>
</dbReference>
<keyword evidence="11" id="KW-1185">Reference proteome</keyword>
<dbReference type="PANTHER" id="PTHR11452">
    <property type="entry name" value="ALPHA-GALACTOSIDASE/ALPHA-N-ACETYLGALACTOSAMINIDASE"/>
    <property type="match status" value="1"/>
</dbReference>
<feature type="domain" description="Alpha galactosidase C-terminal" evidence="9">
    <location>
        <begin position="305"/>
        <end position="390"/>
    </location>
</feature>
<organism evidence="10 11">
    <name type="scientific">Breznakibacter xylanolyticus</name>
    <dbReference type="NCBI Taxonomy" id="990"/>
    <lineage>
        <taxon>Bacteria</taxon>
        <taxon>Pseudomonadati</taxon>
        <taxon>Bacteroidota</taxon>
        <taxon>Bacteroidia</taxon>
        <taxon>Marinilabiliales</taxon>
        <taxon>Marinilabiliaceae</taxon>
        <taxon>Breznakibacter</taxon>
    </lineage>
</organism>
<dbReference type="InterPro" id="IPR000111">
    <property type="entry name" value="Glyco_hydro_27/36_CS"/>
</dbReference>
<evidence type="ECO:0000256" key="7">
    <source>
        <dbReference type="ARBA" id="ARBA00023295"/>
    </source>
</evidence>
<reference evidence="10 11" key="1">
    <citation type="submission" date="2018-06" db="EMBL/GenBank/DDBJ databases">
        <title>Genomic Encyclopedia of Archaeal and Bacterial Type Strains, Phase II (KMG-II): from individual species to whole genera.</title>
        <authorList>
            <person name="Goeker M."/>
        </authorList>
    </citation>
    <scope>NUCLEOTIDE SEQUENCE [LARGE SCALE GENOMIC DNA]</scope>
    <source>
        <strain evidence="10 11">DSM 6779</strain>
    </source>
</reference>
<dbReference type="GO" id="GO:0004557">
    <property type="term" value="F:alpha-galactosidase activity"/>
    <property type="evidence" value="ECO:0007669"/>
    <property type="project" value="UniProtKB-EC"/>
</dbReference>
<dbReference type="AlphaFoldDB" id="A0A2W7NYY5"/>
<dbReference type="Gene3D" id="3.20.20.70">
    <property type="entry name" value="Aldolase class I"/>
    <property type="match status" value="1"/>
</dbReference>
<dbReference type="EMBL" id="QKZK01000013">
    <property type="protein sequence ID" value="PZX16402.1"/>
    <property type="molecule type" value="Genomic_DNA"/>
</dbReference>
<keyword evidence="5 8" id="KW-0378">Hydrolase</keyword>
<proteinExistence type="inferred from homology"/>